<dbReference type="EMBL" id="JH719460">
    <property type="protein sequence ID" value="EJF56959.1"/>
    <property type="molecule type" value="Genomic_DNA"/>
</dbReference>
<dbReference type="GeneID" id="18841585"/>
<feature type="non-terminal residue" evidence="1">
    <location>
        <position position="1"/>
    </location>
</feature>
<evidence type="ECO:0000313" key="1">
    <source>
        <dbReference type="EMBL" id="EJF56959.1"/>
    </source>
</evidence>
<dbReference type="OMA" id="ESQPDYA"/>
<reference evidence="1 2" key="1">
    <citation type="journal article" date="2012" name="Science">
        <title>The Paleozoic origin of enzymatic lignin decomposition reconstructed from 31 fungal genomes.</title>
        <authorList>
            <person name="Floudas D."/>
            <person name="Binder M."/>
            <person name="Riley R."/>
            <person name="Barry K."/>
            <person name="Blanchette R.A."/>
            <person name="Henrissat B."/>
            <person name="Martinez A.T."/>
            <person name="Otillar R."/>
            <person name="Spatafora J.W."/>
            <person name="Yadav J.S."/>
            <person name="Aerts A."/>
            <person name="Benoit I."/>
            <person name="Boyd A."/>
            <person name="Carlson A."/>
            <person name="Copeland A."/>
            <person name="Coutinho P.M."/>
            <person name="de Vries R.P."/>
            <person name="Ferreira P."/>
            <person name="Findley K."/>
            <person name="Foster B."/>
            <person name="Gaskell J."/>
            <person name="Glotzer D."/>
            <person name="Gorecki P."/>
            <person name="Heitman J."/>
            <person name="Hesse C."/>
            <person name="Hori C."/>
            <person name="Igarashi K."/>
            <person name="Jurgens J.A."/>
            <person name="Kallen N."/>
            <person name="Kersten P."/>
            <person name="Kohler A."/>
            <person name="Kuees U."/>
            <person name="Kumar T.K.A."/>
            <person name="Kuo A."/>
            <person name="LaButti K."/>
            <person name="Larrondo L.F."/>
            <person name="Lindquist E."/>
            <person name="Ling A."/>
            <person name="Lombard V."/>
            <person name="Lucas S."/>
            <person name="Lundell T."/>
            <person name="Martin R."/>
            <person name="McLaughlin D.J."/>
            <person name="Morgenstern I."/>
            <person name="Morin E."/>
            <person name="Murat C."/>
            <person name="Nagy L.G."/>
            <person name="Nolan M."/>
            <person name="Ohm R.A."/>
            <person name="Patyshakuliyeva A."/>
            <person name="Rokas A."/>
            <person name="Ruiz-Duenas F.J."/>
            <person name="Sabat G."/>
            <person name="Salamov A."/>
            <person name="Samejima M."/>
            <person name="Schmutz J."/>
            <person name="Slot J.C."/>
            <person name="St John F."/>
            <person name="Stenlid J."/>
            <person name="Sun H."/>
            <person name="Sun S."/>
            <person name="Syed K."/>
            <person name="Tsang A."/>
            <person name="Wiebenga A."/>
            <person name="Young D."/>
            <person name="Pisabarro A."/>
            <person name="Eastwood D.C."/>
            <person name="Martin F."/>
            <person name="Cullen D."/>
            <person name="Grigoriev I.V."/>
            <person name="Hibbett D.S."/>
        </authorList>
    </citation>
    <scope>NUCLEOTIDE SEQUENCE [LARGE SCALE GENOMIC DNA]</scope>
    <source>
        <strain evidence="1 2">LYAD-421 SS1</strain>
    </source>
</reference>
<accession>R7SLE0</accession>
<dbReference type="KEGG" id="dsq:DICSQDRAFT_22027"/>
<dbReference type="HOGENOM" id="CLU_1880336_0_0_1"/>
<organism evidence="1 2">
    <name type="scientific">Dichomitus squalens (strain LYAD-421)</name>
    <name type="common">Western red white-rot fungus</name>
    <dbReference type="NCBI Taxonomy" id="732165"/>
    <lineage>
        <taxon>Eukaryota</taxon>
        <taxon>Fungi</taxon>
        <taxon>Dikarya</taxon>
        <taxon>Basidiomycota</taxon>
        <taxon>Agaricomycotina</taxon>
        <taxon>Agaricomycetes</taxon>
        <taxon>Polyporales</taxon>
        <taxon>Polyporaceae</taxon>
        <taxon>Dichomitus</taxon>
    </lineage>
</organism>
<name>R7SLE0_DICSQ</name>
<sequence>IFSVVKSAHALAASYNALQNLHAYIRAQNDAEAKLFESQVPTFLGRTKNLKPLEVVRDIGGFPKGCESEFPTPTVFLHVLVRGQVDLDGESNKSRKKLDLAKMSSSKIQKVESQVDYELAVSANVRLADEKVRHDL</sequence>
<feature type="non-terminal residue" evidence="1">
    <location>
        <position position="136"/>
    </location>
</feature>
<dbReference type="Proteomes" id="UP000053319">
    <property type="component" value="Unassembled WGS sequence"/>
</dbReference>
<gene>
    <name evidence="1" type="ORF">DICSQDRAFT_22027</name>
</gene>
<protein>
    <submittedName>
        <fullName evidence="1">Uncharacterized protein</fullName>
    </submittedName>
</protein>
<evidence type="ECO:0000313" key="2">
    <source>
        <dbReference type="Proteomes" id="UP000053319"/>
    </source>
</evidence>
<proteinExistence type="predicted"/>
<dbReference type="AlphaFoldDB" id="R7SLE0"/>
<dbReference type="RefSeq" id="XP_007370340.1">
    <property type="nucleotide sequence ID" value="XM_007370278.1"/>
</dbReference>